<dbReference type="EMBL" id="CP133270">
    <property type="protein sequence ID" value="WVX66226.1"/>
    <property type="molecule type" value="Genomic_DNA"/>
</dbReference>
<sequence length="117" mass="13184">MSKYITLFLLLLAGFISTALNASGEDQDMPGIEGSQTTPARKASPTLEEQIQAEELRAQKLKEEEMRQRLAALKQQNDQKQKDLTIGQKVGKETDRVLDQAANQVLRFGNHLKKKKF</sequence>
<accession>A0ABZ2C3I0</accession>
<evidence type="ECO:0000256" key="1">
    <source>
        <dbReference type="SAM" id="MobiDB-lite"/>
    </source>
</evidence>
<proteinExistence type="predicted"/>
<keyword evidence="4" id="KW-1185">Reference proteome</keyword>
<dbReference type="RefSeq" id="WP_331256747.1">
    <property type="nucleotide sequence ID" value="NZ_CP133270.1"/>
</dbReference>
<evidence type="ECO:0000313" key="3">
    <source>
        <dbReference type="EMBL" id="WVX66226.1"/>
    </source>
</evidence>
<keyword evidence="2" id="KW-0732">Signal</keyword>
<feature type="chain" id="PRO_5046213248" evidence="2">
    <location>
        <begin position="23"/>
        <end position="117"/>
    </location>
</feature>
<name>A0ABZ2C3I0_9PROT</name>
<evidence type="ECO:0000256" key="2">
    <source>
        <dbReference type="SAM" id="SignalP"/>
    </source>
</evidence>
<dbReference type="Proteomes" id="UP001330434">
    <property type="component" value="Chromosome"/>
</dbReference>
<reference evidence="3 4" key="1">
    <citation type="journal article" date="2024" name="Environ. Microbiol.">
        <title>Novel evolutionary insights on the interactions of the Holosporales (Alphaproteobacteria) with eukaryotic hosts from comparative genomics.</title>
        <authorList>
            <person name="Giovannini M."/>
            <person name="Petroni G."/>
            <person name="Castelli M."/>
        </authorList>
    </citation>
    <scope>NUCLEOTIDE SEQUENCE [LARGE SCALE GENOMIC DNA]</scope>
    <source>
        <strain evidence="3 4">US_Bl 15I1</strain>
    </source>
</reference>
<organism evidence="3 4">
    <name type="scientific">Candidatus Bealeia paramacronuclearis</name>
    <dbReference type="NCBI Taxonomy" id="1921001"/>
    <lineage>
        <taxon>Bacteria</taxon>
        <taxon>Pseudomonadati</taxon>
        <taxon>Pseudomonadota</taxon>
        <taxon>Alphaproteobacteria</taxon>
        <taxon>Holosporales</taxon>
        <taxon>Holosporaceae</taxon>
        <taxon>Candidatus Bealeia</taxon>
    </lineage>
</organism>
<feature type="region of interest" description="Disordered" evidence="1">
    <location>
        <begin position="23"/>
        <end position="47"/>
    </location>
</feature>
<evidence type="ECO:0000313" key="4">
    <source>
        <dbReference type="Proteomes" id="UP001330434"/>
    </source>
</evidence>
<protein>
    <submittedName>
        <fullName evidence="3">Uncharacterized protein</fullName>
    </submittedName>
</protein>
<feature type="signal peptide" evidence="2">
    <location>
        <begin position="1"/>
        <end position="22"/>
    </location>
</feature>
<gene>
    <name evidence="3" type="ORF">Bealeia1_00401</name>
</gene>